<name>A0AAD3XGP0_NEPGR</name>
<dbReference type="InterPro" id="IPR010733">
    <property type="entry name" value="DUF1308"/>
</dbReference>
<sequence>MEIEAAKKRCEAVVERISSLPRSKISDSCTRTLLRLVTSELNFLYRLSLSTSRTSSSLSCNIGYIEAIVYIIQQPYITGVSRVCKPIPMSQKFRKGKKNDTESKLVHVDIVCTLQKSPVWIIISDRSPKYISWNGYGRNKSLKLRVEQILAAVESSPVLKPSSIIFFFSNGLDDFVREQLIKQFNFSVFEMELSHFEFTFSEESEGEWVNVLARSYNQACTLILRVGQYLNACSNIDIGVNEPLFSAVGPKVTENQELHLGISFSSLISKMKGCPLDLKYSDSFRTDSLLEEGDLVNFDTTALVAIVSGISNDGAEEILAKPESELRQRFKNNTEFVISQAVSEIKNPIHVEMHCILSGKRGIICESVYSEFMEIVLMCGGPNERSRADVLVKCLKIVPDRPSPRMMSLPTTRKLASKNKVVFGTGDHWAAPTLTANMGFIRAVSQTGMSLFNIQHRPRALIGD</sequence>
<keyword evidence="3" id="KW-1185">Reference proteome</keyword>
<accession>A0AAD3XGP0</accession>
<dbReference type="PANTHER" id="PTHR13379">
    <property type="entry name" value="UNCHARACTERIZED DUF1308"/>
    <property type="match status" value="1"/>
</dbReference>
<evidence type="ECO:0000313" key="2">
    <source>
        <dbReference type="EMBL" id="GMH03914.1"/>
    </source>
</evidence>
<reference evidence="2" key="1">
    <citation type="submission" date="2023-05" db="EMBL/GenBank/DDBJ databases">
        <title>Nepenthes gracilis genome sequencing.</title>
        <authorList>
            <person name="Fukushima K."/>
        </authorList>
    </citation>
    <scope>NUCLEOTIDE SEQUENCE</scope>
    <source>
        <strain evidence="2">SING2019-196</strain>
    </source>
</reference>
<organism evidence="2 3">
    <name type="scientific">Nepenthes gracilis</name>
    <name type="common">Slender pitcher plant</name>
    <dbReference type="NCBI Taxonomy" id="150966"/>
    <lineage>
        <taxon>Eukaryota</taxon>
        <taxon>Viridiplantae</taxon>
        <taxon>Streptophyta</taxon>
        <taxon>Embryophyta</taxon>
        <taxon>Tracheophyta</taxon>
        <taxon>Spermatophyta</taxon>
        <taxon>Magnoliopsida</taxon>
        <taxon>eudicotyledons</taxon>
        <taxon>Gunneridae</taxon>
        <taxon>Pentapetalae</taxon>
        <taxon>Caryophyllales</taxon>
        <taxon>Nepenthaceae</taxon>
        <taxon>Nepenthes</taxon>
    </lineage>
</organism>
<comment type="caution">
    <text evidence="2">The sequence shown here is derived from an EMBL/GenBank/DDBJ whole genome shotgun (WGS) entry which is preliminary data.</text>
</comment>
<dbReference type="PANTHER" id="PTHR13379:SF0">
    <property type="entry name" value="UPF0415 PROTEIN C7ORF25"/>
    <property type="match status" value="1"/>
</dbReference>
<dbReference type="Pfam" id="PF07000">
    <property type="entry name" value="DUF1308"/>
    <property type="match status" value="1"/>
</dbReference>
<proteinExistence type="predicted"/>
<dbReference type="Proteomes" id="UP001279734">
    <property type="component" value="Unassembled WGS sequence"/>
</dbReference>
<gene>
    <name evidence="2" type="ORF">Nepgr_005753</name>
</gene>
<evidence type="ECO:0000313" key="3">
    <source>
        <dbReference type="Proteomes" id="UP001279734"/>
    </source>
</evidence>
<dbReference type="AlphaFoldDB" id="A0AAD3XGP0"/>
<protein>
    <recommendedName>
        <fullName evidence="1">DUF1308 domain-containing protein</fullName>
    </recommendedName>
</protein>
<dbReference type="EMBL" id="BSYO01000004">
    <property type="protein sequence ID" value="GMH03914.1"/>
    <property type="molecule type" value="Genomic_DNA"/>
</dbReference>
<evidence type="ECO:0000259" key="1">
    <source>
        <dbReference type="Pfam" id="PF07000"/>
    </source>
</evidence>
<feature type="domain" description="DUF1308" evidence="1">
    <location>
        <begin position="296"/>
        <end position="461"/>
    </location>
</feature>